<accession>A0A6A0ADD5</accession>
<dbReference type="Gene3D" id="3.40.1280.10">
    <property type="match status" value="1"/>
</dbReference>
<dbReference type="GO" id="GO:0008168">
    <property type="term" value="F:methyltransferase activity"/>
    <property type="evidence" value="ECO:0007669"/>
    <property type="project" value="UniProtKB-KW"/>
</dbReference>
<keyword evidence="1" id="KW-0489">Methyltransferase</keyword>
<dbReference type="EMBL" id="BLLF01005223">
    <property type="protein sequence ID" value="GFH30900.1"/>
    <property type="molecule type" value="Genomic_DNA"/>
</dbReference>
<evidence type="ECO:0000313" key="2">
    <source>
        <dbReference type="Proteomes" id="UP000485058"/>
    </source>
</evidence>
<keyword evidence="1" id="KW-0808">Transferase</keyword>
<sequence>MELQITELWPVLGELGVGQVVLTGAERVEKTYWAAGAALDPAQVQAGLVKGLEQAGATRLPVVILSRTLKGALRLLQPPHR</sequence>
<dbReference type="AlphaFoldDB" id="A0A6A0ADD5"/>
<feature type="non-terminal residue" evidence="1">
    <location>
        <position position="1"/>
    </location>
</feature>
<name>A0A6A0ADD5_HAELA</name>
<comment type="caution">
    <text evidence="1">The sequence shown here is derived from an EMBL/GenBank/DDBJ whole genome shotgun (WGS) entry which is preliminary data.</text>
</comment>
<organism evidence="1 2">
    <name type="scientific">Haematococcus lacustris</name>
    <name type="common">Green alga</name>
    <name type="synonym">Haematococcus pluvialis</name>
    <dbReference type="NCBI Taxonomy" id="44745"/>
    <lineage>
        <taxon>Eukaryota</taxon>
        <taxon>Viridiplantae</taxon>
        <taxon>Chlorophyta</taxon>
        <taxon>core chlorophytes</taxon>
        <taxon>Chlorophyceae</taxon>
        <taxon>CS clade</taxon>
        <taxon>Chlamydomonadales</taxon>
        <taxon>Haematococcaceae</taxon>
        <taxon>Haematococcus</taxon>
    </lineage>
</organism>
<dbReference type="Proteomes" id="UP000485058">
    <property type="component" value="Unassembled WGS sequence"/>
</dbReference>
<evidence type="ECO:0000313" key="1">
    <source>
        <dbReference type="EMBL" id="GFH30900.1"/>
    </source>
</evidence>
<proteinExistence type="predicted"/>
<dbReference type="GO" id="GO:0032259">
    <property type="term" value="P:methylation"/>
    <property type="evidence" value="ECO:0007669"/>
    <property type="project" value="UniProtKB-KW"/>
</dbReference>
<reference evidence="1 2" key="1">
    <citation type="submission" date="2020-02" db="EMBL/GenBank/DDBJ databases">
        <title>Draft genome sequence of Haematococcus lacustris strain NIES-144.</title>
        <authorList>
            <person name="Morimoto D."/>
            <person name="Nakagawa S."/>
            <person name="Yoshida T."/>
            <person name="Sawayama S."/>
        </authorList>
    </citation>
    <scope>NUCLEOTIDE SEQUENCE [LARGE SCALE GENOMIC DNA]</scope>
    <source>
        <strain evidence="1 2">NIES-144</strain>
    </source>
</reference>
<keyword evidence="2" id="KW-1185">Reference proteome</keyword>
<feature type="non-terminal residue" evidence="1">
    <location>
        <position position="81"/>
    </location>
</feature>
<protein>
    <submittedName>
        <fullName evidence="1">Ribosomal RNA small subunit methyltransferase E</fullName>
    </submittedName>
</protein>
<dbReference type="InterPro" id="IPR029028">
    <property type="entry name" value="Alpha/beta_knot_MTases"/>
</dbReference>
<dbReference type="InterPro" id="IPR029026">
    <property type="entry name" value="tRNA_m1G_MTases_N"/>
</dbReference>
<gene>
    <name evidence="1" type="ORF">HaLaN_29834</name>
</gene>
<dbReference type="SUPFAM" id="SSF75217">
    <property type="entry name" value="alpha/beta knot"/>
    <property type="match status" value="1"/>
</dbReference>